<keyword evidence="3" id="KW-1133">Transmembrane helix</keyword>
<keyword evidence="3" id="KW-0812">Transmembrane</keyword>
<sequence>MGCLREVFVTAKAATDPTTDASSENREIPSGSPPIDIPPTPVGEQIYLRRRALRILWVAFRIFFSYFLYKLGSLYVPRMKAAEWKEALHRKNALRMQKAALTLKGLLIKVGQFMSARVDLLPDAYTQTLSLLQDQVPPAPYSTIRTRFIQEFGLPPEALFETFNEIPLASASLGQVHEATLREDGMRVAVKVQYPEIEQIVEIDLRAIRWIVWVLQKVMTNIRFDVLYTEFSKIVHKELDYFVEARQAEQFHKNFASDPRIVVPKVLWNYTTGRILTLEFVEGIKISRTEEIRRAGIDTKAVATLLVESYMKQILQHRFFHGDPHPGNLFVQPGPRLVFVDFGLMQQIDTGVHRGMEKMMIAIIDREITGIARALLDLGFIARTERMEDIENVVRFFMDRYRDISPRAFKRITLTQIAQDLETLFHVYPSLQVPNHFILVGRTAGMLNGLCSQLDPDLNIIEIAEPYAKKFVGSPDFVGEIFSRGKEIAIALIELPVVLRNFLELASNGQFRTRMNSEDLTAILTKIYKLAYRTVLAGFIVTMTLLYSNLVRSFNTPIGIVLSTLIVFPALALLYSFVRRK</sequence>
<keyword evidence="5" id="KW-0808">Transferase</keyword>
<feature type="domain" description="ABC1 atypical kinase-like" evidence="4">
    <location>
        <begin position="132"/>
        <end position="373"/>
    </location>
</feature>
<dbReference type="Proteomes" id="UP000534783">
    <property type="component" value="Unassembled WGS sequence"/>
</dbReference>
<evidence type="ECO:0000313" key="5">
    <source>
        <dbReference type="EMBL" id="NKE71411.1"/>
    </source>
</evidence>
<feature type="transmembrane region" description="Helical" evidence="3">
    <location>
        <begin position="530"/>
        <end position="550"/>
    </location>
</feature>
<gene>
    <name evidence="5" type="ORF">MNODULE_11735</name>
</gene>
<evidence type="ECO:0000259" key="4">
    <source>
        <dbReference type="Pfam" id="PF03109"/>
    </source>
</evidence>
<dbReference type="PANTHER" id="PTHR10566:SF113">
    <property type="entry name" value="PROTEIN ACTIVITY OF BC1 COMPLEX KINASE 7, CHLOROPLASTIC"/>
    <property type="match status" value="1"/>
</dbReference>
<keyword evidence="6" id="KW-1185">Reference proteome</keyword>
<protein>
    <submittedName>
        <fullName evidence="5">AarF/ABC1/UbiB kinase family protein</fullName>
    </submittedName>
</protein>
<dbReference type="GO" id="GO:0016301">
    <property type="term" value="F:kinase activity"/>
    <property type="evidence" value="ECO:0007669"/>
    <property type="project" value="UniProtKB-KW"/>
</dbReference>
<keyword evidence="3" id="KW-0472">Membrane</keyword>
<feature type="transmembrane region" description="Helical" evidence="3">
    <location>
        <begin position="52"/>
        <end position="69"/>
    </location>
</feature>
<name>A0A7X6IB48_9BACT</name>
<evidence type="ECO:0000313" key="6">
    <source>
        <dbReference type="Proteomes" id="UP000534783"/>
    </source>
</evidence>
<evidence type="ECO:0000256" key="3">
    <source>
        <dbReference type="SAM" id="Phobius"/>
    </source>
</evidence>
<reference evidence="5 6" key="1">
    <citation type="journal article" date="2020" name="Nature">
        <title>Bacterial chemolithoautotrophy via manganese oxidation.</title>
        <authorList>
            <person name="Yu H."/>
            <person name="Leadbetter J.R."/>
        </authorList>
    </citation>
    <scope>NUCLEOTIDE SEQUENCE [LARGE SCALE GENOMIC DNA]</scope>
    <source>
        <strain evidence="5 6">Mn-1</strain>
    </source>
</reference>
<dbReference type="PANTHER" id="PTHR10566">
    <property type="entry name" value="CHAPERONE-ACTIVITY OF BC1 COMPLEX CABC1 -RELATED"/>
    <property type="match status" value="1"/>
</dbReference>
<dbReference type="SUPFAM" id="SSF56112">
    <property type="entry name" value="Protein kinase-like (PK-like)"/>
    <property type="match status" value="1"/>
</dbReference>
<dbReference type="InterPro" id="IPR050154">
    <property type="entry name" value="UbiB_kinase"/>
</dbReference>
<dbReference type="Pfam" id="PF03109">
    <property type="entry name" value="ABC1"/>
    <property type="match status" value="1"/>
</dbReference>
<accession>A0A7X6IB48</accession>
<dbReference type="InterPro" id="IPR004147">
    <property type="entry name" value="ABC1_dom"/>
</dbReference>
<feature type="region of interest" description="Disordered" evidence="2">
    <location>
        <begin position="15"/>
        <end position="35"/>
    </location>
</feature>
<dbReference type="EMBL" id="VTOW01000002">
    <property type="protein sequence ID" value="NKE71411.1"/>
    <property type="molecule type" value="Genomic_DNA"/>
</dbReference>
<dbReference type="CDD" id="cd05121">
    <property type="entry name" value="ABC1_ADCK3-like"/>
    <property type="match status" value="1"/>
</dbReference>
<dbReference type="InterPro" id="IPR011009">
    <property type="entry name" value="Kinase-like_dom_sf"/>
</dbReference>
<comment type="similarity">
    <text evidence="1">Belongs to the protein kinase superfamily. ADCK protein kinase family.</text>
</comment>
<organism evidence="5 6">
    <name type="scientific">Candidatus Manganitrophus noduliformans</name>
    <dbReference type="NCBI Taxonomy" id="2606439"/>
    <lineage>
        <taxon>Bacteria</taxon>
        <taxon>Pseudomonadati</taxon>
        <taxon>Nitrospirota</taxon>
        <taxon>Nitrospiria</taxon>
        <taxon>Candidatus Troglogloeales</taxon>
        <taxon>Candidatus Manganitrophaceae</taxon>
        <taxon>Candidatus Manganitrophus</taxon>
    </lineage>
</organism>
<dbReference type="AlphaFoldDB" id="A0A7X6IB48"/>
<proteinExistence type="inferred from homology"/>
<evidence type="ECO:0000256" key="2">
    <source>
        <dbReference type="SAM" id="MobiDB-lite"/>
    </source>
</evidence>
<comment type="caution">
    <text evidence="5">The sequence shown here is derived from an EMBL/GenBank/DDBJ whole genome shotgun (WGS) entry which is preliminary data.</text>
</comment>
<feature type="transmembrane region" description="Helical" evidence="3">
    <location>
        <begin position="556"/>
        <end position="578"/>
    </location>
</feature>
<keyword evidence="5" id="KW-0418">Kinase</keyword>
<evidence type="ECO:0000256" key="1">
    <source>
        <dbReference type="ARBA" id="ARBA00009670"/>
    </source>
</evidence>